<dbReference type="GO" id="GO:0005524">
    <property type="term" value="F:ATP binding"/>
    <property type="evidence" value="ECO:0007669"/>
    <property type="project" value="UniProtKB-KW"/>
</dbReference>
<proteinExistence type="inferred from homology"/>
<accession>A0A1F7Y0S0</accession>
<evidence type="ECO:0000313" key="6">
    <source>
        <dbReference type="Proteomes" id="UP000178750"/>
    </source>
</evidence>
<dbReference type="Pfam" id="PF00391">
    <property type="entry name" value="PEP-utilizers"/>
    <property type="match status" value="1"/>
</dbReference>
<feature type="domain" description="PEP-utilising enzyme mobile" evidence="4">
    <location>
        <begin position="283"/>
        <end position="353"/>
    </location>
</feature>
<evidence type="ECO:0000256" key="1">
    <source>
        <dbReference type="ARBA" id="ARBA00007837"/>
    </source>
</evidence>
<dbReference type="Proteomes" id="UP000178750">
    <property type="component" value="Unassembled WGS sequence"/>
</dbReference>
<protein>
    <recommendedName>
        <fullName evidence="4">PEP-utilising enzyme mobile domain-containing protein</fullName>
    </recommendedName>
</protein>
<reference evidence="5 6" key="1">
    <citation type="journal article" date="2016" name="Nat. Commun.">
        <title>Thousands of microbial genomes shed light on interconnected biogeochemical processes in an aquifer system.</title>
        <authorList>
            <person name="Anantharaman K."/>
            <person name="Brown C.T."/>
            <person name="Hug L.A."/>
            <person name="Sharon I."/>
            <person name="Castelle C.J."/>
            <person name="Probst A.J."/>
            <person name="Thomas B.C."/>
            <person name="Singh A."/>
            <person name="Wilkins M.J."/>
            <person name="Karaoz U."/>
            <person name="Brodie E.L."/>
            <person name="Williams K.H."/>
            <person name="Hubbard S.S."/>
            <person name="Banfield J.F."/>
        </authorList>
    </citation>
    <scope>NUCLEOTIDE SEQUENCE [LARGE SCALE GENOMIC DNA]</scope>
</reference>
<dbReference type="PANTHER" id="PTHR43030">
    <property type="entry name" value="PHOSPHOENOLPYRUVATE SYNTHASE"/>
    <property type="match status" value="1"/>
</dbReference>
<keyword evidence="3" id="KW-0067">ATP-binding</keyword>
<evidence type="ECO:0000256" key="2">
    <source>
        <dbReference type="ARBA" id="ARBA00022741"/>
    </source>
</evidence>
<dbReference type="InterPro" id="IPR008279">
    <property type="entry name" value="PEP-util_enz_mobile_dom"/>
</dbReference>
<dbReference type="SUPFAM" id="SSF52009">
    <property type="entry name" value="Phosphohistidine domain"/>
    <property type="match status" value="1"/>
</dbReference>
<dbReference type="EMBL" id="MGGF01000055">
    <property type="protein sequence ID" value="OGM20790.1"/>
    <property type="molecule type" value="Genomic_DNA"/>
</dbReference>
<evidence type="ECO:0000256" key="3">
    <source>
        <dbReference type="ARBA" id="ARBA00022840"/>
    </source>
</evidence>
<dbReference type="AlphaFoldDB" id="A0A1F7Y0S0"/>
<organism evidence="5 6">
    <name type="scientific">Candidatus Woesebacteria bacterium RIFCSPHIGHO2_01_FULL_38_9b</name>
    <dbReference type="NCBI Taxonomy" id="1802493"/>
    <lineage>
        <taxon>Bacteria</taxon>
        <taxon>Candidatus Woeseibacteriota</taxon>
    </lineage>
</organism>
<dbReference type="InterPro" id="IPR036637">
    <property type="entry name" value="Phosphohistidine_dom_sf"/>
</dbReference>
<name>A0A1F7Y0S0_9BACT</name>
<evidence type="ECO:0000313" key="5">
    <source>
        <dbReference type="EMBL" id="OGM20790.1"/>
    </source>
</evidence>
<comment type="similarity">
    <text evidence="1">Belongs to the PEP-utilizing enzyme family.</text>
</comment>
<sequence>MKNKNDQRGIIKSTSLQEWSKLTNKYFGRKLRVEERKDRGAIYALLKTMGVPYERYYSFSSGDEITEDQFFIAVGDLGLPFWISATPKLGINDLNRMAKLRIENSHEGWKFIRELPRLKDYKIIVMQYADDPEFKGSACVSDNLVGIVDFVKGDKHPQLIAGLTLTDPMLFDEQRIIRYSKLLDEEYQKEVYGYVSKHPGHYEFQYGFLDGKKCLSFFDYNDEPAYEDIDDLFKDLMIYLNGDTSVKVDDGVIVKGLPACLGKAEGIARVIMSSEHYRFANLQKGEILISDATVPEMTPIMKNASAIVTDLGGITSHAAIVCREMNIPCIVGTKTATEKISEGMKIEVDAYKGLVFVVEP</sequence>
<gene>
    <name evidence="5" type="ORF">A2863_02690</name>
</gene>
<dbReference type="PANTHER" id="PTHR43030:SF1">
    <property type="entry name" value="PHOSPHOENOLPYRUVATE SYNTHASE"/>
    <property type="match status" value="1"/>
</dbReference>
<dbReference type="InterPro" id="IPR006319">
    <property type="entry name" value="PEP_synth"/>
</dbReference>
<keyword evidence="2" id="KW-0547">Nucleotide-binding</keyword>
<dbReference type="GO" id="GO:0008986">
    <property type="term" value="F:pyruvate, water dikinase activity"/>
    <property type="evidence" value="ECO:0007669"/>
    <property type="project" value="InterPro"/>
</dbReference>
<dbReference type="Gene3D" id="3.50.30.10">
    <property type="entry name" value="Phosphohistidine domain"/>
    <property type="match status" value="1"/>
</dbReference>
<comment type="caution">
    <text evidence="5">The sequence shown here is derived from an EMBL/GenBank/DDBJ whole genome shotgun (WGS) entry which is preliminary data.</text>
</comment>
<evidence type="ECO:0000259" key="4">
    <source>
        <dbReference type="Pfam" id="PF00391"/>
    </source>
</evidence>